<dbReference type="AlphaFoldDB" id="A0A3B0X8C8"/>
<organism evidence="1">
    <name type="scientific">hydrothermal vent metagenome</name>
    <dbReference type="NCBI Taxonomy" id="652676"/>
    <lineage>
        <taxon>unclassified sequences</taxon>
        <taxon>metagenomes</taxon>
        <taxon>ecological metagenomes</taxon>
    </lineage>
</organism>
<evidence type="ECO:0000313" key="1">
    <source>
        <dbReference type="EMBL" id="VAW52204.1"/>
    </source>
</evidence>
<dbReference type="Gene3D" id="3.30.450.30">
    <property type="entry name" value="Dynein light chain 2a, cytoplasmic"/>
    <property type="match status" value="1"/>
</dbReference>
<name>A0A3B0X8C8_9ZZZZ</name>
<accession>A0A3B0X8C8</accession>
<protein>
    <recommendedName>
        <fullName evidence="2">Roadblock/LAMTOR2 domain-containing protein</fullName>
    </recommendedName>
</protein>
<dbReference type="EMBL" id="UOFD01000042">
    <property type="protein sequence ID" value="VAW52204.1"/>
    <property type="molecule type" value="Genomic_DNA"/>
</dbReference>
<gene>
    <name evidence="1" type="ORF">MNBD_GAMMA06-229</name>
</gene>
<proteinExistence type="predicted"/>
<reference evidence="1" key="1">
    <citation type="submission" date="2018-06" db="EMBL/GenBank/DDBJ databases">
        <authorList>
            <person name="Zhirakovskaya E."/>
        </authorList>
    </citation>
    <scope>NUCLEOTIDE SEQUENCE</scope>
</reference>
<sequence>MSLDKALQDAVKNVPEAVAAGYIDLDSGMLLGVKTVDSHPSEVIDVLAAATSDLFQGTNVTMIENMFKKMRGVDTDDHHYFQEIIINSDNLVHVFLRAKTNESHVLCVVCRISTNMGMALTKARQAIVECETAV</sequence>
<evidence type="ECO:0008006" key="2">
    <source>
        <dbReference type="Google" id="ProtNLM"/>
    </source>
</evidence>